<keyword evidence="2 4" id="KW-0444">Lipid biosynthesis</keyword>
<keyword evidence="3 4" id="KW-0443">Lipid metabolism</keyword>
<dbReference type="GO" id="GO:0080019">
    <property type="term" value="F:alcohol-forming very long-chain fatty acyl-CoA reductase activity"/>
    <property type="evidence" value="ECO:0007669"/>
    <property type="project" value="InterPro"/>
</dbReference>
<dbReference type="InterPro" id="IPR033640">
    <property type="entry name" value="FAR_C"/>
</dbReference>
<dbReference type="Pfam" id="PF07993">
    <property type="entry name" value="NAD_binding_4"/>
    <property type="match status" value="1"/>
</dbReference>
<dbReference type="OrthoDB" id="429813at2759"/>
<comment type="catalytic activity">
    <reaction evidence="4">
        <text>a long-chain fatty acyl-CoA + 2 NADPH + 2 H(+) = a long-chain primary fatty alcohol + 2 NADP(+) + CoA</text>
        <dbReference type="Rhea" id="RHEA:52716"/>
        <dbReference type="ChEBI" id="CHEBI:15378"/>
        <dbReference type="ChEBI" id="CHEBI:57287"/>
        <dbReference type="ChEBI" id="CHEBI:57783"/>
        <dbReference type="ChEBI" id="CHEBI:58349"/>
        <dbReference type="ChEBI" id="CHEBI:77396"/>
        <dbReference type="ChEBI" id="CHEBI:83139"/>
        <dbReference type="EC" id="1.2.1.84"/>
    </reaction>
</comment>
<dbReference type="SUPFAM" id="SSF51735">
    <property type="entry name" value="NAD(P)-binding Rossmann-fold domains"/>
    <property type="match status" value="1"/>
</dbReference>
<organism evidence="7 8">
    <name type="scientific">Cinara cedri</name>
    <dbReference type="NCBI Taxonomy" id="506608"/>
    <lineage>
        <taxon>Eukaryota</taxon>
        <taxon>Metazoa</taxon>
        <taxon>Ecdysozoa</taxon>
        <taxon>Arthropoda</taxon>
        <taxon>Hexapoda</taxon>
        <taxon>Insecta</taxon>
        <taxon>Pterygota</taxon>
        <taxon>Neoptera</taxon>
        <taxon>Paraneoptera</taxon>
        <taxon>Hemiptera</taxon>
        <taxon>Sternorrhyncha</taxon>
        <taxon>Aphidomorpha</taxon>
        <taxon>Aphidoidea</taxon>
        <taxon>Aphididae</taxon>
        <taxon>Lachninae</taxon>
        <taxon>Cinara</taxon>
    </lineage>
</organism>
<comment type="similarity">
    <text evidence="1 4">Belongs to the fatty acyl-CoA reductase family.</text>
</comment>
<dbReference type="GO" id="GO:0035336">
    <property type="term" value="P:long-chain fatty-acyl-CoA metabolic process"/>
    <property type="evidence" value="ECO:0007669"/>
    <property type="project" value="TreeGrafter"/>
</dbReference>
<evidence type="ECO:0000256" key="3">
    <source>
        <dbReference type="ARBA" id="ARBA00023098"/>
    </source>
</evidence>
<feature type="domain" description="Fatty acyl-CoA reductase C-terminal" evidence="5">
    <location>
        <begin position="359"/>
        <end position="450"/>
    </location>
</feature>
<dbReference type="CDD" id="cd09071">
    <property type="entry name" value="FAR_C"/>
    <property type="match status" value="1"/>
</dbReference>
<dbReference type="GO" id="GO:0005777">
    <property type="term" value="C:peroxisome"/>
    <property type="evidence" value="ECO:0007669"/>
    <property type="project" value="TreeGrafter"/>
</dbReference>
<keyword evidence="8" id="KW-1185">Reference proteome</keyword>
<dbReference type="CDD" id="cd05236">
    <property type="entry name" value="FAR-N_SDR_e"/>
    <property type="match status" value="1"/>
</dbReference>
<dbReference type="PANTHER" id="PTHR11011">
    <property type="entry name" value="MALE STERILITY PROTEIN 2-RELATED"/>
    <property type="match status" value="1"/>
</dbReference>
<dbReference type="InterPro" id="IPR026055">
    <property type="entry name" value="FAR"/>
</dbReference>
<evidence type="ECO:0000259" key="5">
    <source>
        <dbReference type="Pfam" id="PF03015"/>
    </source>
</evidence>
<dbReference type="Proteomes" id="UP000325440">
    <property type="component" value="Unassembled WGS sequence"/>
</dbReference>
<keyword evidence="4" id="KW-0521">NADP</keyword>
<dbReference type="GO" id="GO:0102965">
    <property type="term" value="F:alcohol-forming long-chain fatty acyl-CoA reductase activity"/>
    <property type="evidence" value="ECO:0007669"/>
    <property type="project" value="UniProtKB-EC"/>
</dbReference>
<dbReference type="EC" id="1.2.1.84" evidence="4"/>
<dbReference type="PANTHER" id="PTHR11011:SF60">
    <property type="entry name" value="FATTY ACYL-COA REDUCTASE-RELATED"/>
    <property type="match status" value="1"/>
</dbReference>
<dbReference type="EMBL" id="CABPRJ010000950">
    <property type="protein sequence ID" value="VVC31701.1"/>
    <property type="molecule type" value="Genomic_DNA"/>
</dbReference>
<evidence type="ECO:0000313" key="8">
    <source>
        <dbReference type="Proteomes" id="UP000325440"/>
    </source>
</evidence>
<keyword evidence="4" id="KW-0472">Membrane</keyword>
<evidence type="ECO:0000313" key="7">
    <source>
        <dbReference type="EMBL" id="VVC31701.1"/>
    </source>
</evidence>
<feature type="domain" description="Thioester reductase (TE)" evidence="6">
    <location>
        <begin position="18"/>
        <end position="281"/>
    </location>
</feature>
<evidence type="ECO:0000259" key="6">
    <source>
        <dbReference type="Pfam" id="PF07993"/>
    </source>
</evidence>
<feature type="transmembrane region" description="Helical" evidence="4">
    <location>
        <begin position="466"/>
        <end position="488"/>
    </location>
</feature>
<dbReference type="Gene3D" id="3.40.50.720">
    <property type="entry name" value="NAD(P)-binding Rossmann-like Domain"/>
    <property type="match status" value="1"/>
</dbReference>
<feature type="transmembrane region" description="Helical" evidence="4">
    <location>
        <begin position="354"/>
        <end position="373"/>
    </location>
</feature>
<comment type="function">
    <text evidence="4">Catalyzes the reduction of fatty acyl-CoA to fatty alcohols.</text>
</comment>
<dbReference type="InterPro" id="IPR013120">
    <property type="entry name" value="FAR_NAD-bd"/>
</dbReference>
<dbReference type="Pfam" id="PF03015">
    <property type="entry name" value="Sterile"/>
    <property type="match status" value="1"/>
</dbReference>
<protein>
    <recommendedName>
        <fullName evidence="4">Fatty acyl-CoA reductase</fullName>
        <ecNumber evidence="4">1.2.1.84</ecNumber>
    </recommendedName>
</protein>
<reference evidence="7 8" key="1">
    <citation type="submission" date="2019-08" db="EMBL/GenBank/DDBJ databases">
        <authorList>
            <person name="Alioto T."/>
            <person name="Alioto T."/>
            <person name="Gomez Garrido J."/>
        </authorList>
    </citation>
    <scope>NUCLEOTIDE SEQUENCE [LARGE SCALE GENOMIC DNA]</scope>
</reference>
<proteinExistence type="inferred from homology"/>
<keyword evidence="4" id="KW-0812">Transmembrane</keyword>
<evidence type="ECO:0000256" key="1">
    <source>
        <dbReference type="ARBA" id="ARBA00005928"/>
    </source>
</evidence>
<gene>
    <name evidence="7" type="ORF">CINCED_3A003071</name>
</gene>
<name>A0A5E4ML82_9HEMI</name>
<accession>A0A5E4ML82</accession>
<dbReference type="AlphaFoldDB" id="A0A5E4ML82"/>
<evidence type="ECO:0000256" key="4">
    <source>
        <dbReference type="RuleBase" id="RU363097"/>
    </source>
</evidence>
<sequence length="489" mass="57084">MSRRYSIAETYKDETVLITGFTGFLGKVLVEKLLRSCPIRNVAVIVRSKKGITAEQRVQDIYKQPLFDRLRREKPDFMNKIKVLDGCLEDPLMSLLKTDFDWILENVNLIFHCAATVRFNETLELATKINVHGTEKLLLLSKKIMNLKGIVHVSTIYSHCPRKEICEEYYPVPKVANNDLNNLCANKSLTEILGVWPNTYTFTKAIAENLLAISNENHLPISIFRPSIIGCVKSEPQPGWVEGMNGPIAMVVPFILGLLRITALSENKKADIIPVDYTVNALICVMWDTINRYQNTNQLNIKPKIFNYVSSVESPITWDRFFNEMRNNYFEMPPLSAVWYIFCFNTTNVWGIKILRFFLHWIPALVGDLYLIVTGKKTKMLKMYKKMDIMTDLLYEFTSKDWTLDNRNTRELWSLLSDEDRISFWFSFEGFDWKSYLRSYMLGIRSYILGEDQSNLEKALAKNRRLFWIHNLCIALFVCFVFQVYWIFK</sequence>
<dbReference type="InterPro" id="IPR036291">
    <property type="entry name" value="NAD(P)-bd_dom_sf"/>
</dbReference>
<keyword evidence="4" id="KW-0560">Oxidoreductase</keyword>
<evidence type="ECO:0000256" key="2">
    <source>
        <dbReference type="ARBA" id="ARBA00022516"/>
    </source>
</evidence>
<keyword evidence="4" id="KW-1133">Transmembrane helix</keyword>